<dbReference type="PANTHER" id="PTHR37422:SF13">
    <property type="entry name" value="LIPOPOLYSACCHARIDE BIOSYNTHESIS PROTEIN PA4999-RELATED"/>
    <property type="match status" value="1"/>
</dbReference>
<feature type="transmembrane region" description="Helical" evidence="5">
    <location>
        <begin position="306"/>
        <end position="326"/>
    </location>
</feature>
<keyword evidence="4 5" id="KW-0472">Membrane</keyword>
<evidence type="ECO:0000256" key="1">
    <source>
        <dbReference type="ARBA" id="ARBA00004141"/>
    </source>
</evidence>
<name>A0A419X321_9BACT</name>
<dbReference type="EMBL" id="RAPQ01000009">
    <property type="protein sequence ID" value="RKE02144.1"/>
    <property type="molecule type" value="Genomic_DNA"/>
</dbReference>
<feature type="transmembrane region" description="Helical" evidence="5">
    <location>
        <begin position="125"/>
        <end position="142"/>
    </location>
</feature>
<evidence type="ECO:0000313" key="8">
    <source>
        <dbReference type="Proteomes" id="UP000284531"/>
    </source>
</evidence>
<keyword evidence="8" id="KW-1185">Reference proteome</keyword>
<proteinExistence type="predicted"/>
<comment type="caution">
    <text evidence="7">The sequence shown here is derived from an EMBL/GenBank/DDBJ whole genome shotgun (WGS) entry which is preliminary data.</text>
</comment>
<organism evidence="7 8">
    <name type="scientific">Marinifilum flexuosum</name>
    <dbReference type="NCBI Taxonomy" id="1117708"/>
    <lineage>
        <taxon>Bacteria</taxon>
        <taxon>Pseudomonadati</taxon>
        <taxon>Bacteroidota</taxon>
        <taxon>Bacteroidia</taxon>
        <taxon>Marinilabiliales</taxon>
        <taxon>Marinifilaceae</taxon>
    </lineage>
</organism>
<evidence type="ECO:0000259" key="6">
    <source>
        <dbReference type="Pfam" id="PF04932"/>
    </source>
</evidence>
<feature type="transmembrane region" description="Helical" evidence="5">
    <location>
        <begin position="92"/>
        <end position="113"/>
    </location>
</feature>
<feature type="transmembrane region" description="Helical" evidence="5">
    <location>
        <begin position="154"/>
        <end position="173"/>
    </location>
</feature>
<keyword evidence="3 5" id="KW-1133">Transmembrane helix</keyword>
<reference evidence="7 8" key="1">
    <citation type="submission" date="2018-09" db="EMBL/GenBank/DDBJ databases">
        <title>Genomic Encyclopedia of Archaeal and Bacterial Type Strains, Phase II (KMG-II): from individual species to whole genera.</title>
        <authorList>
            <person name="Goeker M."/>
        </authorList>
    </citation>
    <scope>NUCLEOTIDE SEQUENCE [LARGE SCALE GENOMIC DNA]</scope>
    <source>
        <strain evidence="7 8">DSM 21950</strain>
    </source>
</reference>
<feature type="transmembrane region" description="Helical" evidence="5">
    <location>
        <begin position="265"/>
        <end position="294"/>
    </location>
</feature>
<dbReference type="InterPro" id="IPR051533">
    <property type="entry name" value="WaaL-like"/>
</dbReference>
<dbReference type="InterPro" id="IPR007016">
    <property type="entry name" value="O-antigen_ligase-rel_domated"/>
</dbReference>
<evidence type="ECO:0000313" key="7">
    <source>
        <dbReference type="EMBL" id="RKE02144.1"/>
    </source>
</evidence>
<comment type="subcellular location">
    <subcellularLocation>
        <location evidence="1">Membrane</location>
        <topology evidence="1">Multi-pass membrane protein</topology>
    </subcellularLocation>
</comment>
<dbReference type="GO" id="GO:0016020">
    <property type="term" value="C:membrane"/>
    <property type="evidence" value="ECO:0007669"/>
    <property type="project" value="UniProtKB-SubCell"/>
</dbReference>
<dbReference type="OrthoDB" id="783093at2"/>
<dbReference type="Pfam" id="PF04932">
    <property type="entry name" value="Wzy_C"/>
    <property type="match status" value="1"/>
</dbReference>
<keyword evidence="2 5" id="KW-0812">Transmembrane</keyword>
<evidence type="ECO:0000256" key="2">
    <source>
        <dbReference type="ARBA" id="ARBA00022692"/>
    </source>
</evidence>
<gene>
    <name evidence="7" type="ORF">BXY64_2227</name>
</gene>
<feature type="transmembrane region" description="Helical" evidence="5">
    <location>
        <begin position="440"/>
        <end position="461"/>
    </location>
</feature>
<evidence type="ECO:0000256" key="3">
    <source>
        <dbReference type="ARBA" id="ARBA00022989"/>
    </source>
</evidence>
<evidence type="ECO:0000256" key="5">
    <source>
        <dbReference type="SAM" id="Phobius"/>
    </source>
</evidence>
<dbReference type="Proteomes" id="UP000284531">
    <property type="component" value="Unassembled WGS sequence"/>
</dbReference>
<sequence length="493" mass="55076">MSKTMKYHPFMEEKGASLLAKPIPFFLMIISLLGMGYLASGGIVNGVGIIVMPLVLTYIYFICLNPKIALIGMFILNYFILGFARYVKGIPYGMIIDFHLFLALLVLFFQSFFKDVHWEKAKNPLFTLAIIWFGWIVFQLFNPMATARPLWFQSMRGIGLYMFLIIPLVFILFDKIKDLDRFFKIWAVLAIFASIKGIVQKNIGLDPWEQAWLNGPGSDTHLLFGKLRVFSFFTDAGQFGGSQGHAGVIFSILALNEKKSKKTRLLYAVAGGLALFGMMISGTRGAIAVPIMGFGLYTVLRKNVKVMVAGAILGISVLVFFKYTTIGNGNYTINRMRTAFNPEDKSLQVRLENQRKLKNYMASRPIGTGLGSTTGAAKKYAPGSLAAQVPTDSWYVMIWVEQGIVGLFLHLFILLFIVLKSSYVIFFRLKDPWVKAQMSALVAGIWGIMVASYGNAVLGQLPTGPLVYASMAFLFMSEKFDKEVENSSECQQL</sequence>
<dbReference type="GO" id="GO:0016874">
    <property type="term" value="F:ligase activity"/>
    <property type="evidence" value="ECO:0007669"/>
    <property type="project" value="UniProtKB-KW"/>
</dbReference>
<dbReference type="PANTHER" id="PTHR37422">
    <property type="entry name" value="TEICHURONIC ACID BIOSYNTHESIS PROTEIN TUAE"/>
    <property type="match status" value="1"/>
</dbReference>
<feature type="domain" description="O-antigen ligase-related" evidence="6">
    <location>
        <begin position="273"/>
        <end position="410"/>
    </location>
</feature>
<accession>A0A419X321</accession>
<evidence type="ECO:0000256" key="4">
    <source>
        <dbReference type="ARBA" id="ARBA00023136"/>
    </source>
</evidence>
<protein>
    <submittedName>
        <fullName evidence="7">O-antigen ligase</fullName>
    </submittedName>
</protein>
<feature type="transmembrane region" description="Helical" evidence="5">
    <location>
        <begin position="18"/>
        <end position="37"/>
    </location>
</feature>
<dbReference type="AlphaFoldDB" id="A0A419X321"/>
<feature type="transmembrane region" description="Helical" evidence="5">
    <location>
        <begin position="394"/>
        <end position="419"/>
    </location>
</feature>
<dbReference type="RefSeq" id="WP_120240003.1">
    <property type="nucleotide sequence ID" value="NZ_RAPQ01000009.1"/>
</dbReference>
<keyword evidence="7" id="KW-0436">Ligase</keyword>